<protein>
    <recommendedName>
        <fullName evidence="1">Methyltransferase type 11 domain-containing protein</fullName>
    </recommendedName>
</protein>
<evidence type="ECO:0000313" key="2">
    <source>
        <dbReference type="EMBL" id="AXV05592.1"/>
    </source>
</evidence>
<gene>
    <name evidence="2" type="ORF">DVS28_a0891</name>
</gene>
<reference evidence="2 3" key="1">
    <citation type="submission" date="2018-09" db="EMBL/GenBank/DDBJ databases">
        <title>Complete genome sequence of Euzebya sp. DY32-46 isolated from seawater of Pacific Ocean.</title>
        <authorList>
            <person name="Xu L."/>
            <person name="Wu Y.-H."/>
            <person name="Xu X.-W."/>
        </authorList>
    </citation>
    <scope>NUCLEOTIDE SEQUENCE [LARGE SCALE GENOMIC DNA]</scope>
    <source>
        <strain evidence="2 3">DY32-46</strain>
    </source>
</reference>
<name>A0A346XTP5_9ACTN</name>
<keyword evidence="3" id="KW-1185">Reference proteome</keyword>
<dbReference type="RefSeq" id="WP_114590378.1">
    <property type="nucleotide sequence ID" value="NZ_CAXIBR010000006.1"/>
</dbReference>
<dbReference type="InterPro" id="IPR029063">
    <property type="entry name" value="SAM-dependent_MTases_sf"/>
</dbReference>
<evidence type="ECO:0000313" key="3">
    <source>
        <dbReference type="Proteomes" id="UP000264006"/>
    </source>
</evidence>
<feature type="domain" description="Methyltransferase type 11" evidence="1">
    <location>
        <begin position="89"/>
        <end position="169"/>
    </location>
</feature>
<dbReference type="AlphaFoldDB" id="A0A346XTP5"/>
<dbReference type="Proteomes" id="UP000264006">
    <property type="component" value="Chromosome"/>
</dbReference>
<dbReference type="EMBL" id="CP031165">
    <property type="protein sequence ID" value="AXV05592.1"/>
    <property type="molecule type" value="Genomic_DNA"/>
</dbReference>
<dbReference type="Gene3D" id="3.40.50.150">
    <property type="entry name" value="Vaccinia Virus protein VP39"/>
    <property type="match status" value="1"/>
</dbReference>
<dbReference type="SUPFAM" id="SSF53335">
    <property type="entry name" value="S-adenosyl-L-methionine-dependent methyltransferases"/>
    <property type="match status" value="1"/>
</dbReference>
<dbReference type="OrthoDB" id="9805171at2"/>
<proteinExistence type="predicted"/>
<sequence length="215" mass="23335">MSITWLDPIAPETMPDDVVAMGERHPMRTVTHAAAAEVGVWQGDTPGMVQRWFDELAGEWHTHASPDRLLPLVDALERGGPIPDHGTWLELGCGDGWMTSTLAERAPRLIATDLSWEMVRRVPTGPTPVLQADAAHLPLDDHAVTVAVLVNMLLFPWELDRVIAPGGVLVWLSSRGPATPIHLTPEQVAAAMPGRWGGMAGQHGTGIWTVLRRLG</sequence>
<dbReference type="InterPro" id="IPR013216">
    <property type="entry name" value="Methyltransf_11"/>
</dbReference>
<dbReference type="CDD" id="cd02440">
    <property type="entry name" value="AdoMet_MTases"/>
    <property type="match status" value="1"/>
</dbReference>
<organism evidence="2 3">
    <name type="scientific">Euzebya pacifica</name>
    <dbReference type="NCBI Taxonomy" id="1608957"/>
    <lineage>
        <taxon>Bacteria</taxon>
        <taxon>Bacillati</taxon>
        <taxon>Actinomycetota</taxon>
        <taxon>Nitriliruptoria</taxon>
        <taxon>Euzebyales</taxon>
    </lineage>
</organism>
<dbReference type="KEGG" id="euz:DVS28_a0891"/>
<accession>A0A346XTP5</accession>
<dbReference type="Pfam" id="PF08241">
    <property type="entry name" value="Methyltransf_11"/>
    <property type="match status" value="1"/>
</dbReference>
<dbReference type="GO" id="GO:0008757">
    <property type="term" value="F:S-adenosylmethionine-dependent methyltransferase activity"/>
    <property type="evidence" value="ECO:0007669"/>
    <property type="project" value="InterPro"/>
</dbReference>
<evidence type="ECO:0000259" key="1">
    <source>
        <dbReference type="Pfam" id="PF08241"/>
    </source>
</evidence>